<evidence type="ECO:0000256" key="1">
    <source>
        <dbReference type="PROSITE-ProRule" id="PRU00176"/>
    </source>
</evidence>
<dbReference type="InterPro" id="IPR000504">
    <property type="entry name" value="RRM_dom"/>
</dbReference>
<evidence type="ECO:0000313" key="3">
    <source>
        <dbReference type="EMBL" id="KAK8516119.1"/>
    </source>
</evidence>
<sequence length="790" mass="87976">MGEARGSGFSGRKVEIKRGKFGSEWTVFVDNLSRRVPRGAIWELFNHYRKVFQVFISMVNKKLRYQDSTFAFVRFVNEEGMLRAIEKMNNIKIDGIDRQAFAKGAKNPLIGFKVDSRSFREVLMSEPKPGRSNSRMDDKMSPPLVREGLKSLCDIHIPAKEIAWIDLSLVGVLKELYDLEFIQKALLSDGINASVASWGNSPLSCIITFKSTQDRDEAWSKKEEGLSYWFEHVEPLINGNGVPAGYFFISLIGLPLHCWHESFFTALGNRWGSFVAIDKYTKSRCDFAMARMVIKAESPFDIPSSIKVRSMGRIFIIKIILGSEQVHLNSYTQSPSQNRDTLVEVGTLVVDGLELEMGGSLNNGSNPKNPCHPFLGSSFPRFGALEDVHDVAINREMSVGHADLADERLFCDIRVETQNEEIGAAQGEIDMEVGRVEDLKMVGLHFHPAMQGEGKRGKGISGALSFQNAKLIRETQCCVGNDFFNPSRRRAIRLSIRKSLEEVESPATEAKSGFDEMVIKYLGSAVGGRRKGGVLKVLKGAKGAIKEWVGSRGRASRNCVGSLEEQIHNLELIQAQGHGDSNSARQIATLRGGDWKALVWRGIAPPKVEVFTWLVIRQRIPVRVELAVRGMSLRDNILCPLYALVPESVAHLLFNCVVSWKIWTRCDFVQLMFLVRFRVASWYKAKLLDFTGSMDALITDPLLADRARVSKGRALKTRVWKAPPNGYLKLNVDGAMASDGSKGGIQGIIRNSRGVCLAKFSFPIGPGPPILAKLEAILHGLKIFFLHEGV</sequence>
<gene>
    <name evidence="3" type="ORF">V6N12_013527</name>
</gene>
<keyword evidence="1" id="KW-0694">RNA-binding</keyword>
<reference evidence="3 4" key="1">
    <citation type="journal article" date="2024" name="G3 (Bethesda)">
        <title>Genome assembly of Hibiscus sabdariffa L. provides insights into metabolisms of medicinal natural products.</title>
        <authorList>
            <person name="Kim T."/>
        </authorList>
    </citation>
    <scope>NUCLEOTIDE SEQUENCE [LARGE SCALE GENOMIC DNA]</scope>
    <source>
        <strain evidence="3">TK-2024</strain>
        <tissue evidence="3">Old leaves</tissue>
    </source>
</reference>
<comment type="caution">
    <text evidence="3">The sequence shown here is derived from an EMBL/GenBank/DDBJ whole genome shotgun (WGS) entry which is preliminary data.</text>
</comment>
<organism evidence="3 4">
    <name type="scientific">Hibiscus sabdariffa</name>
    <name type="common">roselle</name>
    <dbReference type="NCBI Taxonomy" id="183260"/>
    <lineage>
        <taxon>Eukaryota</taxon>
        <taxon>Viridiplantae</taxon>
        <taxon>Streptophyta</taxon>
        <taxon>Embryophyta</taxon>
        <taxon>Tracheophyta</taxon>
        <taxon>Spermatophyta</taxon>
        <taxon>Magnoliopsida</taxon>
        <taxon>eudicotyledons</taxon>
        <taxon>Gunneridae</taxon>
        <taxon>Pentapetalae</taxon>
        <taxon>rosids</taxon>
        <taxon>malvids</taxon>
        <taxon>Malvales</taxon>
        <taxon>Malvaceae</taxon>
        <taxon>Malvoideae</taxon>
        <taxon>Hibiscus</taxon>
    </lineage>
</organism>
<dbReference type="SUPFAM" id="SSF54928">
    <property type="entry name" value="RNA-binding domain, RBD"/>
    <property type="match status" value="1"/>
</dbReference>
<dbReference type="Pfam" id="PF00076">
    <property type="entry name" value="RRM_1"/>
    <property type="match status" value="1"/>
</dbReference>
<dbReference type="InterPro" id="IPR035979">
    <property type="entry name" value="RBD_domain_sf"/>
</dbReference>
<dbReference type="EMBL" id="JBBPBM010000060">
    <property type="protein sequence ID" value="KAK8516119.1"/>
    <property type="molecule type" value="Genomic_DNA"/>
</dbReference>
<evidence type="ECO:0000313" key="4">
    <source>
        <dbReference type="Proteomes" id="UP001472677"/>
    </source>
</evidence>
<dbReference type="PANTHER" id="PTHR47074:SF73">
    <property type="entry name" value="OS04G0448401 PROTEIN"/>
    <property type="match status" value="1"/>
</dbReference>
<dbReference type="InterPro" id="IPR052929">
    <property type="entry name" value="RNase_H-like_EbsB-rel"/>
</dbReference>
<dbReference type="InterPro" id="IPR012677">
    <property type="entry name" value="Nucleotide-bd_a/b_plait_sf"/>
</dbReference>
<dbReference type="PROSITE" id="PS50102">
    <property type="entry name" value="RRM"/>
    <property type="match status" value="1"/>
</dbReference>
<dbReference type="CDD" id="cd00590">
    <property type="entry name" value="RRM_SF"/>
    <property type="match status" value="1"/>
</dbReference>
<dbReference type="Gene3D" id="3.30.70.330">
    <property type="match status" value="1"/>
</dbReference>
<proteinExistence type="predicted"/>
<dbReference type="SMART" id="SM00360">
    <property type="entry name" value="RRM"/>
    <property type="match status" value="1"/>
</dbReference>
<dbReference type="PANTHER" id="PTHR47074">
    <property type="entry name" value="BNAC02G40300D PROTEIN"/>
    <property type="match status" value="1"/>
</dbReference>
<dbReference type="CDD" id="cd06222">
    <property type="entry name" value="RNase_H_like"/>
    <property type="match status" value="1"/>
</dbReference>
<keyword evidence="4" id="KW-1185">Reference proteome</keyword>
<protein>
    <recommendedName>
        <fullName evidence="2">RRM domain-containing protein</fullName>
    </recommendedName>
</protein>
<accession>A0ABR2CB96</accession>
<dbReference type="Proteomes" id="UP001472677">
    <property type="component" value="Unassembled WGS sequence"/>
</dbReference>
<dbReference type="InterPro" id="IPR026960">
    <property type="entry name" value="RVT-Znf"/>
</dbReference>
<evidence type="ECO:0000259" key="2">
    <source>
        <dbReference type="PROSITE" id="PS50102"/>
    </source>
</evidence>
<dbReference type="Pfam" id="PF13966">
    <property type="entry name" value="zf-RVT"/>
    <property type="match status" value="1"/>
</dbReference>
<feature type="domain" description="RRM" evidence="2">
    <location>
        <begin position="25"/>
        <end position="107"/>
    </location>
</feature>
<name>A0ABR2CB96_9ROSI</name>
<dbReference type="InterPro" id="IPR044730">
    <property type="entry name" value="RNase_H-like_dom_plant"/>
</dbReference>